<dbReference type="RefSeq" id="WP_044766521.1">
    <property type="nucleotide sequence ID" value="NZ_CEIH01000020.1"/>
</dbReference>
<proteinExistence type="predicted"/>
<keyword evidence="11" id="KW-0808">Transferase</keyword>
<protein>
    <recommendedName>
        <fullName evidence="4">threonine-phosphate decarboxylase</fullName>
        <ecNumber evidence="4">4.1.1.81</ecNumber>
    </recommendedName>
    <alternativeName>
        <fullName evidence="8">L-threonine-O-3-phosphate decarboxylase</fullName>
    </alternativeName>
</protein>
<dbReference type="InterPro" id="IPR015422">
    <property type="entry name" value="PyrdxlP-dep_Trfase_small"/>
</dbReference>
<dbReference type="UniPathway" id="UPA00148"/>
<name>A0A0Z8M329_STRSU</name>
<evidence type="ECO:0000256" key="9">
    <source>
        <dbReference type="ARBA" id="ARBA00048531"/>
    </source>
</evidence>
<evidence type="ECO:0000256" key="4">
    <source>
        <dbReference type="ARBA" id="ARBA00012285"/>
    </source>
</evidence>
<keyword evidence="7 11" id="KW-0456">Lyase</keyword>
<dbReference type="GO" id="GO:0009236">
    <property type="term" value="P:cobalamin biosynthetic process"/>
    <property type="evidence" value="ECO:0007669"/>
    <property type="project" value="UniProtKB-UniPathway"/>
</dbReference>
<dbReference type="GO" id="GO:0030170">
    <property type="term" value="F:pyridoxal phosphate binding"/>
    <property type="evidence" value="ECO:0007669"/>
    <property type="project" value="InterPro"/>
</dbReference>
<dbReference type="InterPro" id="IPR005860">
    <property type="entry name" value="CobD"/>
</dbReference>
<dbReference type="InterPro" id="IPR015424">
    <property type="entry name" value="PyrdxlP-dep_Trfase"/>
</dbReference>
<evidence type="ECO:0000313" key="11">
    <source>
        <dbReference type="EMBL" id="CYW01553.1"/>
    </source>
</evidence>
<dbReference type="EC" id="4.1.1.81" evidence="4"/>
<dbReference type="InterPro" id="IPR015421">
    <property type="entry name" value="PyrdxlP-dep_Trfase_major"/>
</dbReference>
<keyword evidence="11" id="KW-0032">Aminotransferase</keyword>
<organism evidence="11 12">
    <name type="scientific">Streptococcus suis</name>
    <dbReference type="NCBI Taxonomy" id="1307"/>
    <lineage>
        <taxon>Bacteria</taxon>
        <taxon>Bacillati</taxon>
        <taxon>Bacillota</taxon>
        <taxon>Bacilli</taxon>
        <taxon>Lactobacillales</taxon>
        <taxon>Streptococcaceae</taxon>
        <taxon>Streptococcus</taxon>
    </lineage>
</organism>
<dbReference type="Gene3D" id="3.90.1150.10">
    <property type="entry name" value="Aspartate Aminotransferase, domain 1"/>
    <property type="match status" value="1"/>
</dbReference>
<dbReference type="Gene3D" id="3.40.640.10">
    <property type="entry name" value="Type I PLP-dependent aspartate aminotransferase-like (Major domain)"/>
    <property type="match status" value="1"/>
</dbReference>
<dbReference type="PANTHER" id="PTHR42885">
    <property type="entry name" value="HISTIDINOL-PHOSPHATE AMINOTRANSFERASE-RELATED"/>
    <property type="match status" value="1"/>
</dbReference>
<dbReference type="PROSITE" id="PS00105">
    <property type="entry name" value="AA_TRANSFER_CLASS_1"/>
    <property type="match status" value="1"/>
</dbReference>
<dbReference type="InterPro" id="IPR004839">
    <property type="entry name" value="Aminotransferase_I/II_large"/>
</dbReference>
<dbReference type="SUPFAM" id="SSF53383">
    <property type="entry name" value="PLP-dependent transferases"/>
    <property type="match status" value="1"/>
</dbReference>
<evidence type="ECO:0000256" key="8">
    <source>
        <dbReference type="ARBA" id="ARBA00029996"/>
    </source>
</evidence>
<comment type="pathway">
    <text evidence="3">Cofactor biosynthesis; adenosylcobalamin biosynthesis.</text>
</comment>
<keyword evidence="6" id="KW-0663">Pyridoxal phosphate</keyword>
<dbReference type="GO" id="GO:0008483">
    <property type="term" value="F:transaminase activity"/>
    <property type="evidence" value="ECO:0007669"/>
    <property type="project" value="UniProtKB-KW"/>
</dbReference>
<reference evidence="11 12" key="1">
    <citation type="submission" date="2016-02" db="EMBL/GenBank/DDBJ databases">
        <authorList>
            <consortium name="Pathogen Informatics"/>
        </authorList>
    </citation>
    <scope>NUCLEOTIDE SEQUENCE [LARGE SCALE GENOMIC DNA]</scope>
    <source>
        <strain evidence="11 12">SS1013</strain>
    </source>
</reference>
<dbReference type="EMBL" id="FIJK01000003">
    <property type="protein sequence ID" value="CYW01553.1"/>
    <property type="molecule type" value="Genomic_DNA"/>
</dbReference>
<evidence type="ECO:0000259" key="10">
    <source>
        <dbReference type="Pfam" id="PF00155"/>
    </source>
</evidence>
<comment type="catalytic activity">
    <reaction evidence="9">
        <text>O-phospho-L-threonine + H(+) = (R)-1-aminopropan-2-yl phosphate + CO2</text>
        <dbReference type="Rhea" id="RHEA:11492"/>
        <dbReference type="ChEBI" id="CHEBI:15378"/>
        <dbReference type="ChEBI" id="CHEBI:16526"/>
        <dbReference type="ChEBI" id="CHEBI:58563"/>
        <dbReference type="ChEBI" id="CHEBI:58675"/>
        <dbReference type="EC" id="4.1.1.81"/>
    </reaction>
</comment>
<comment type="function">
    <text evidence="2">Decarboxylates L-threonine-O-3-phosphate to yield (R)-1-amino-2-propanol O-2-phosphate, the precursor for the linkage between the nucleotide loop and the corrin ring in cobalamin.</text>
</comment>
<dbReference type="GO" id="GO:0048472">
    <property type="term" value="F:threonine-phosphate decarboxylase activity"/>
    <property type="evidence" value="ECO:0007669"/>
    <property type="project" value="UniProtKB-EC"/>
</dbReference>
<comment type="cofactor">
    <cofactor evidence="1">
        <name>pyridoxal 5'-phosphate</name>
        <dbReference type="ChEBI" id="CHEBI:597326"/>
    </cofactor>
</comment>
<dbReference type="NCBIfam" id="TIGR01140">
    <property type="entry name" value="L_thr_O3P_dcar"/>
    <property type="match status" value="1"/>
</dbReference>
<feature type="domain" description="Aminotransferase class I/classII large" evidence="10">
    <location>
        <begin position="22"/>
        <end position="353"/>
    </location>
</feature>
<evidence type="ECO:0000256" key="7">
    <source>
        <dbReference type="ARBA" id="ARBA00023239"/>
    </source>
</evidence>
<evidence type="ECO:0000256" key="2">
    <source>
        <dbReference type="ARBA" id="ARBA00003444"/>
    </source>
</evidence>
<evidence type="ECO:0000256" key="5">
    <source>
        <dbReference type="ARBA" id="ARBA00022573"/>
    </source>
</evidence>
<sequence length="364" mass="41676">MKVEHGGNMNQLASDFGFRPEDCLDFSANINPLGLSDKVKSRIIETLDSLVHYPDVTYSQSKAALAAYHECNSQQILLSNGAVEIFYELARYVKPQKILLLSPTFMEYEKAFRQQGSEIIYHILEGPHYSWTFESILPNLEKLSSGDLVLICNPNNPTGTLVPTDTLLLVAEFLRQKGAYLVLDEAFMDFVLDNDAYSMVAHLKDYQNVIVVRSLTKFYAIPGLRLGYALSSNIDLIAAIDEMRPPWTINALADALVPVILKDSEYHHATEEWLKSEQEFLYKELTSLPDLKVLPPTVNYIFFEYKGDNNLRNLLIQEKIFIRSCHNYHHLDAHHYRVAIRSREENERLIHALQSVLRRCDGHV</sequence>
<keyword evidence="5" id="KW-0169">Cobalamin biosynthesis</keyword>
<evidence type="ECO:0000256" key="6">
    <source>
        <dbReference type="ARBA" id="ARBA00022898"/>
    </source>
</evidence>
<dbReference type="PANTHER" id="PTHR42885:SF1">
    <property type="entry name" value="THREONINE-PHOSPHATE DECARBOXYLASE"/>
    <property type="match status" value="1"/>
</dbReference>
<dbReference type="CDD" id="cd00609">
    <property type="entry name" value="AAT_like"/>
    <property type="match status" value="1"/>
</dbReference>
<dbReference type="Pfam" id="PF00155">
    <property type="entry name" value="Aminotran_1_2"/>
    <property type="match status" value="1"/>
</dbReference>
<dbReference type="AlphaFoldDB" id="A0A0Z8M329"/>
<evidence type="ECO:0000256" key="1">
    <source>
        <dbReference type="ARBA" id="ARBA00001933"/>
    </source>
</evidence>
<evidence type="ECO:0000256" key="3">
    <source>
        <dbReference type="ARBA" id="ARBA00004953"/>
    </source>
</evidence>
<gene>
    <name evidence="11" type="primary">cobD</name>
    <name evidence="11" type="ORF">ERS132539_00240</name>
</gene>
<dbReference type="InterPro" id="IPR004838">
    <property type="entry name" value="NHTrfase_class1_PyrdxlP-BS"/>
</dbReference>
<evidence type="ECO:0000313" key="12">
    <source>
        <dbReference type="Proteomes" id="UP000069526"/>
    </source>
</evidence>
<accession>A0A0Z8M329</accession>
<dbReference type="Proteomes" id="UP000069526">
    <property type="component" value="Unassembled WGS sequence"/>
</dbReference>